<evidence type="ECO:0000256" key="8">
    <source>
        <dbReference type="ARBA" id="ARBA00023242"/>
    </source>
</evidence>
<keyword evidence="4" id="KW-0862">Zinc</keyword>
<comment type="subcellular location">
    <subcellularLocation>
        <location evidence="1">Nucleus</location>
    </subcellularLocation>
</comment>
<keyword evidence="8" id="KW-0539">Nucleus</keyword>
<dbReference type="GO" id="GO:0005634">
    <property type="term" value="C:nucleus"/>
    <property type="evidence" value="ECO:0007669"/>
    <property type="project" value="UniProtKB-SubCell"/>
</dbReference>
<feature type="domain" description="BED-type" evidence="9">
    <location>
        <begin position="32"/>
        <end position="72"/>
    </location>
</feature>
<evidence type="ECO:0000256" key="7">
    <source>
        <dbReference type="ARBA" id="ARBA00023163"/>
    </source>
</evidence>
<evidence type="ECO:0000256" key="1">
    <source>
        <dbReference type="ARBA" id="ARBA00004123"/>
    </source>
</evidence>
<evidence type="ECO:0008006" key="13">
    <source>
        <dbReference type="Google" id="ProtNLM"/>
    </source>
</evidence>
<proteinExistence type="predicted"/>
<dbReference type="Pfam" id="PF02892">
    <property type="entry name" value="zf-BED"/>
    <property type="match status" value="1"/>
</dbReference>
<dbReference type="GO" id="GO:0003677">
    <property type="term" value="F:DNA binding"/>
    <property type="evidence" value="ECO:0007669"/>
    <property type="project" value="UniProtKB-KW"/>
</dbReference>
<keyword evidence="6" id="KW-0238">DNA-binding</keyword>
<evidence type="ECO:0000256" key="5">
    <source>
        <dbReference type="ARBA" id="ARBA00023015"/>
    </source>
</evidence>
<keyword evidence="2" id="KW-0479">Metal-binding</keyword>
<reference evidence="11" key="2">
    <citation type="submission" date="2020-12" db="EMBL/GenBank/DDBJ databases">
        <authorList>
            <person name="Kanost M."/>
        </authorList>
    </citation>
    <scope>NUCLEOTIDE SEQUENCE</scope>
</reference>
<dbReference type="PANTHER" id="PTHR46481:SF10">
    <property type="entry name" value="ZINC FINGER BED DOMAIN-CONTAINING PROTEIN 39"/>
    <property type="match status" value="1"/>
</dbReference>
<evidence type="ECO:0000259" key="10">
    <source>
        <dbReference type="Pfam" id="PF05699"/>
    </source>
</evidence>
<dbReference type="AlphaFoldDB" id="A0A922A0V5"/>
<dbReference type="InterPro" id="IPR052035">
    <property type="entry name" value="ZnF_BED_domain_contain"/>
</dbReference>
<dbReference type="EMBL" id="JH669529">
    <property type="protein sequence ID" value="KAG6465467.1"/>
    <property type="molecule type" value="Genomic_DNA"/>
</dbReference>
<evidence type="ECO:0000313" key="12">
    <source>
        <dbReference type="Proteomes" id="UP000791440"/>
    </source>
</evidence>
<dbReference type="InterPro" id="IPR008906">
    <property type="entry name" value="HATC_C_dom"/>
</dbReference>
<evidence type="ECO:0000259" key="9">
    <source>
        <dbReference type="Pfam" id="PF02892"/>
    </source>
</evidence>
<keyword evidence="5" id="KW-0805">Transcription regulation</keyword>
<dbReference type="InterPro" id="IPR003656">
    <property type="entry name" value="Znf_BED"/>
</dbReference>
<dbReference type="GO" id="GO:0046983">
    <property type="term" value="F:protein dimerization activity"/>
    <property type="evidence" value="ECO:0007669"/>
    <property type="project" value="InterPro"/>
</dbReference>
<evidence type="ECO:0000313" key="11">
    <source>
        <dbReference type="EMBL" id="KAG6465467.1"/>
    </source>
</evidence>
<evidence type="ECO:0000256" key="6">
    <source>
        <dbReference type="ARBA" id="ARBA00023125"/>
    </source>
</evidence>
<dbReference type="GO" id="GO:0008270">
    <property type="term" value="F:zinc ion binding"/>
    <property type="evidence" value="ECO:0007669"/>
    <property type="project" value="UniProtKB-KW"/>
</dbReference>
<name>A0A922A0V5_MANSE</name>
<dbReference type="Proteomes" id="UP000791440">
    <property type="component" value="Unassembled WGS sequence"/>
</dbReference>
<evidence type="ECO:0000256" key="2">
    <source>
        <dbReference type="ARBA" id="ARBA00022723"/>
    </source>
</evidence>
<sequence>MQSSDNCPTKSKRCKIDLGSESEKRIDNIFKQVWTHYKRLDDYLAFCSYCKEAVFYKTSTWYMVAHLKSAHKNFKTPTPEITHIKVENEWNSPSVQKYVKVNPEQQKQTDRDLLELFINDYHSFSIVEESAFRKFVKNIPGYILPDVDTITSVMIPNLYEETLTKLKEIVAYHALSVSLTVELWSAAPKEKYLAVTAHFIDKEYNRKQVLIGCKGLGDRPNKTKICDKLKKLIENWGLESKVLLVITDNDENIEQAIESIGWVKRRYNYQALNSIFMQAIKEMQIYTKIKKIIHNFNMSSMSTDMLKSYQIGNMADRPPKTFVQDNLLCWTSIIEMMHRFLELREAIQTCVDLVGKHWPVISEQDWEKVDQICDILNLFKQAINVLIKDQFSPASVVIVVINNLKSVCDTFLENDFFNYLHLEVKDLIKDIRDGLHKLPDFESDTTLNVCTLLDPRYKTTVFKNEQTLRELKSNVRILIVSAIDKRNLNFIKSEPNDDDSMTWEKLTESPAPVAVREMENYFSVTYFPERNEGGQWNDPAQWWKNHKSLYPNLAQVYRSQCHIVATNIKSEEQFAKSGLRNLKRNNLNEQLIEKLAFLNANLDPKRFD</sequence>
<keyword evidence="7" id="KW-0804">Transcription</keyword>
<dbReference type="PANTHER" id="PTHR46481">
    <property type="entry name" value="ZINC FINGER BED DOMAIN-CONTAINING PROTEIN 4"/>
    <property type="match status" value="1"/>
</dbReference>
<feature type="domain" description="HAT C-terminal dimerisation" evidence="10">
    <location>
        <begin position="535"/>
        <end position="602"/>
    </location>
</feature>
<keyword evidence="3" id="KW-0863">Zinc-finger</keyword>
<comment type="caution">
    <text evidence="11">The sequence shown here is derived from an EMBL/GenBank/DDBJ whole genome shotgun (WGS) entry which is preliminary data.</text>
</comment>
<protein>
    <recommendedName>
        <fullName evidence="13">BED-type domain-containing protein</fullName>
    </recommendedName>
</protein>
<gene>
    <name evidence="11" type="ORF">O3G_MSEX015169</name>
</gene>
<reference evidence="11" key="1">
    <citation type="journal article" date="2016" name="Insect Biochem. Mol. Biol.">
        <title>Multifaceted biological insights from a draft genome sequence of the tobacco hornworm moth, Manduca sexta.</title>
        <authorList>
            <person name="Kanost M.R."/>
            <person name="Arrese E.L."/>
            <person name="Cao X."/>
            <person name="Chen Y.R."/>
            <person name="Chellapilla S."/>
            <person name="Goldsmith M.R."/>
            <person name="Grosse-Wilde E."/>
            <person name="Heckel D.G."/>
            <person name="Herndon N."/>
            <person name="Jiang H."/>
            <person name="Papanicolaou A."/>
            <person name="Qu J."/>
            <person name="Soulages J.L."/>
            <person name="Vogel H."/>
            <person name="Walters J."/>
            <person name="Waterhouse R.M."/>
            <person name="Ahn S.J."/>
            <person name="Almeida F.C."/>
            <person name="An C."/>
            <person name="Aqrawi P."/>
            <person name="Bretschneider A."/>
            <person name="Bryant W.B."/>
            <person name="Bucks S."/>
            <person name="Chao H."/>
            <person name="Chevignon G."/>
            <person name="Christen J.M."/>
            <person name="Clarke D.F."/>
            <person name="Dittmer N.T."/>
            <person name="Ferguson L.C.F."/>
            <person name="Garavelou S."/>
            <person name="Gordon K.H.J."/>
            <person name="Gunaratna R.T."/>
            <person name="Han Y."/>
            <person name="Hauser F."/>
            <person name="He Y."/>
            <person name="Heidel-Fischer H."/>
            <person name="Hirsh A."/>
            <person name="Hu Y."/>
            <person name="Jiang H."/>
            <person name="Kalra D."/>
            <person name="Klinner C."/>
            <person name="Konig C."/>
            <person name="Kovar C."/>
            <person name="Kroll A.R."/>
            <person name="Kuwar S.S."/>
            <person name="Lee S.L."/>
            <person name="Lehman R."/>
            <person name="Li K."/>
            <person name="Li Z."/>
            <person name="Liang H."/>
            <person name="Lovelace S."/>
            <person name="Lu Z."/>
            <person name="Mansfield J.H."/>
            <person name="McCulloch K.J."/>
            <person name="Mathew T."/>
            <person name="Morton B."/>
            <person name="Muzny D.M."/>
            <person name="Neunemann D."/>
            <person name="Ongeri F."/>
            <person name="Pauchet Y."/>
            <person name="Pu L.L."/>
            <person name="Pyrousis I."/>
            <person name="Rao X.J."/>
            <person name="Redding A."/>
            <person name="Roesel C."/>
            <person name="Sanchez-Gracia A."/>
            <person name="Schaack S."/>
            <person name="Shukla A."/>
            <person name="Tetreau G."/>
            <person name="Wang Y."/>
            <person name="Xiong G.H."/>
            <person name="Traut W."/>
            <person name="Walsh T.K."/>
            <person name="Worley K.C."/>
            <person name="Wu D."/>
            <person name="Wu W."/>
            <person name="Wu Y.Q."/>
            <person name="Zhang X."/>
            <person name="Zou Z."/>
            <person name="Zucker H."/>
            <person name="Briscoe A.D."/>
            <person name="Burmester T."/>
            <person name="Clem R.J."/>
            <person name="Feyereisen R."/>
            <person name="Grimmelikhuijzen C.J.P."/>
            <person name="Hamodrakas S.J."/>
            <person name="Hansson B.S."/>
            <person name="Huguet E."/>
            <person name="Jermiin L.S."/>
            <person name="Lan Q."/>
            <person name="Lehman H.K."/>
            <person name="Lorenzen M."/>
            <person name="Merzendorfer H."/>
            <person name="Michalopoulos I."/>
            <person name="Morton D.B."/>
            <person name="Muthukrishnan S."/>
            <person name="Oakeshott J.G."/>
            <person name="Palmer W."/>
            <person name="Park Y."/>
            <person name="Passarelli A.L."/>
            <person name="Rozas J."/>
            <person name="Schwartz L.M."/>
            <person name="Smith W."/>
            <person name="Southgate A."/>
            <person name="Vilcinskas A."/>
            <person name="Vogt R."/>
            <person name="Wang P."/>
            <person name="Werren J."/>
            <person name="Yu X.Q."/>
            <person name="Zhou J.J."/>
            <person name="Brown S.J."/>
            <person name="Scherer S.E."/>
            <person name="Richards S."/>
            <person name="Blissard G.W."/>
        </authorList>
    </citation>
    <scope>NUCLEOTIDE SEQUENCE</scope>
</reference>
<evidence type="ECO:0000256" key="3">
    <source>
        <dbReference type="ARBA" id="ARBA00022771"/>
    </source>
</evidence>
<keyword evidence="12" id="KW-1185">Reference proteome</keyword>
<dbReference type="Pfam" id="PF05699">
    <property type="entry name" value="Dimer_Tnp_hAT"/>
    <property type="match status" value="1"/>
</dbReference>
<organism evidence="11 12">
    <name type="scientific">Manduca sexta</name>
    <name type="common">Tobacco hawkmoth</name>
    <name type="synonym">Tobacco hornworm</name>
    <dbReference type="NCBI Taxonomy" id="7130"/>
    <lineage>
        <taxon>Eukaryota</taxon>
        <taxon>Metazoa</taxon>
        <taxon>Ecdysozoa</taxon>
        <taxon>Arthropoda</taxon>
        <taxon>Hexapoda</taxon>
        <taxon>Insecta</taxon>
        <taxon>Pterygota</taxon>
        <taxon>Neoptera</taxon>
        <taxon>Endopterygota</taxon>
        <taxon>Lepidoptera</taxon>
        <taxon>Glossata</taxon>
        <taxon>Ditrysia</taxon>
        <taxon>Bombycoidea</taxon>
        <taxon>Sphingidae</taxon>
        <taxon>Sphinginae</taxon>
        <taxon>Sphingini</taxon>
        <taxon>Manduca</taxon>
    </lineage>
</organism>
<accession>A0A922A0V5</accession>
<evidence type="ECO:0000256" key="4">
    <source>
        <dbReference type="ARBA" id="ARBA00022833"/>
    </source>
</evidence>